<dbReference type="HOGENOM" id="CLU_2811117_0_0_6"/>
<dbReference type="EMBL" id="CP003989">
    <property type="protein sequence ID" value="AGA35478.1"/>
    <property type="molecule type" value="Genomic_DNA"/>
</dbReference>
<accession>L0E2F8</accession>
<organism evidence="2 3">
    <name type="scientific">Thioalkalivibrio nitratireducens (strain DSM 14787 / UNIQEM 213 / ALEN2)</name>
    <dbReference type="NCBI Taxonomy" id="1255043"/>
    <lineage>
        <taxon>Bacteria</taxon>
        <taxon>Pseudomonadati</taxon>
        <taxon>Pseudomonadota</taxon>
        <taxon>Gammaproteobacteria</taxon>
        <taxon>Chromatiales</taxon>
        <taxon>Ectothiorhodospiraceae</taxon>
        <taxon>Thioalkalivibrio</taxon>
    </lineage>
</organism>
<dbReference type="STRING" id="1255043.TVNIR_3854"/>
<dbReference type="KEGG" id="tni:TVNIR_3854"/>
<protein>
    <submittedName>
        <fullName evidence="2">ABC-2 type transporter-like protein</fullName>
    </submittedName>
</protein>
<keyword evidence="1" id="KW-0812">Transmembrane</keyword>
<keyword evidence="3" id="KW-1185">Reference proteome</keyword>
<keyword evidence="1" id="KW-0472">Membrane</keyword>
<proteinExistence type="predicted"/>
<dbReference type="Proteomes" id="UP000010809">
    <property type="component" value="Chromosome"/>
</dbReference>
<name>L0E2F8_THIND</name>
<keyword evidence="1" id="KW-1133">Transmembrane helix</keyword>
<evidence type="ECO:0000313" key="2">
    <source>
        <dbReference type="EMBL" id="AGA35478.1"/>
    </source>
</evidence>
<dbReference type="AlphaFoldDB" id="L0E2F8"/>
<evidence type="ECO:0000313" key="3">
    <source>
        <dbReference type="Proteomes" id="UP000010809"/>
    </source>
</evidence>
<sequence length="67" mass="7601">MFRDIWRGRGVAWRLAVRDISAQYRQTALGLMWALILPLANTAVWIFLNGSGIVQVSVTRRDLTPCV</sequence>
<evidence type="ECO:0000256" key="1">
    <source>
        <dbReference type="SAM" id="Phobius"/>
    </source>
</evidence>
<feature type="transmembrane region" description="Helical" evidence="1">
    <location>
        <begin position="28"/>
        <end position="48"/>
    </location>
</feature>
<gene>
    <name evidence="2" type="ordered locus">TVNIR_3854</name>
</gene>
<dbReference type="eggNOG" id="COG1682">
    <property type="taxonomic scope" value="Bacteria"/>
</dbReference>
<reference evidence="2" key="1">
    <citation type="submission" date="2015-12" db="EMBL/GenBank/DDBJ databases">
        <authorList>
            <person name="Tikhonova T.V."/>
            <person name="Pavlov A.R."/>
            <person name="Beletsky A.V."/>
            <person name="Mardanov A.V."/>
            <person name="Sorokin D.Y."/>
            <person name="Ravin N.V."/>
            <person name="Popov V.O."/>
        </authorList>
    </citation>
    <scope>NUCLEOTIDE SEQUENCE</scope>
    <source>
        <strain evidence="2">DSM 14787</strain>
    </source>
</reference>
<dbReference type="PATRIC" id="fig|1255043.3.peg.3889"/>
<dbReference type="RefSeq" id="WP_015260570.1">
    <property type="nucleotide sequence ID" value="NC_019902.2"/>
</dbReference>